<evidence type="ECO:0000313" key="1">
    <source>
        <dbReference type="EnsemblPlants" id="OBART08G10980.1"/>
    </source>
</evidence>
<evidence type="ECO:0000313" key="2">
    <source>
        <dbReference type="Proteomes" id="UP000026960"/>
    </source>
</evidence>
<keyword evidence="2" id="KW-1185">Reference proteome</keyword>
<accession>A0A0D3GZ30</accession>
<protein>
    <submittedName>
        <fullName evidence="1">Uncharacterized protein</fullName>
    </submittedName>
</protein>
<reference evidence="1" key="2">
    <citation type="submission" date="2015-03" db="UniProtKB">
        <authorList>
            <consortium name="EnsemblPlants"/>
        </authorList>
    </citation>
    <scope>IDENTIFICATION</scope>
</reference>
<dbReference type="Proteomes" id="UP000026960">
    <property type="component" value="Chromosome 8"/>
</dbReference>
<dbReference type="Gramene" id="OBART08G10980.1">
    <property type="protein sequence ID" value="OBART08G10980.1"/>
    <property type="gene ID" value="OBART08G10980"/>
</dbReference>
<dbReference type="PaxDb" id="65489-OBART08G10980.1"/>
<dbReference type="AlphaFoldDB" id="A0A0D3GZ30"/>
<name>A0A0D3GZ30_9ORYZ</name>
<organism evidence="1">
    <name type="scientific">Oryza barthii</name>
    <dbReference type="NCBI Taxonomy" id="65489"/>
    <lineage>
        <taxon>Eukaryota</taxon>
        <taxon>Viridiplantae</taxon>
        <taxon>Streptophyta</taxon>
        <taxon>Embryophyta</taxon>
        <taxon>Tracheophyta</taxon>
        <taxon>Spermatophyta</taxon>
        <taxon>Magnoliopsida</taxon>
        <taxon>Liliopsida</taxon>
        <taxon>Poales</taxon>
        <taxon>Poaceae</taxon>
        <taxon>BOP clade</taxon>
        <taxon>Oryzoideae</taxon>
        <taxon>Oryzeae</taxon>
        <taxon>Oryzinae</taxon>
        <taxon>Oryza</taxon>
    </lineage>
</organism>
<dbReference type="HOGENOM" id="CLU_2296018_0_0_1"/>
<proteinExistence type="predicted"/>
<reference evidence="1" key="1">
    <citation type="journal article" date="2009" name="Rice">
        <title>De Novo Next Generation Sequencing of Plant Genomes.</title>
        <authorList>
            <person name="Rounsley S."/>
            <person name="Marri P.R."/>
            <person name="Yu Y."/>
            <person name="He R."/>
            <person name="Sisneros N."/>
            <person name="Goicoechea J.L."/>
            <person name="Lee S.J."/>
            <person name="Angelova A."/>
            <person name="Kudrna D."/>
            <person name="Luo M."/>
            <person name="Affourtit J."/>
            <person name="Desany B."/>
            <person name="Knight J."/>
            <person name="Niazi F."/>
            <person name="Egholm M."/>
            <person name="Wing R.A."/>
        </authorList>
    </citation>
    <scope>NUCLEOTIDE SEQUENCE [LARGE SCALE GENOMIC DNA]</scope>
    <source>
        <strain evidence="1">cv. IRGC 105608</strain>
    </source>
</reference>
<dbReference type="EnsemblPlants" id="OBART08G10980.1">
    <property type="protein sequence ID" value="OBART08G10980.1"/>
    <property type="gene ID" value="OBART08G10980"/>
</dbReference>
<sequence length="101" mass="11401">MRTLGLEKKPARVLNTDDIPLCHSRCSQSEGCEGAVVDESVRRVAMVDVVEIGRASWTKVHENTLETKTVTQSRQSLGKMTLKSRCRRTVKDKTLRRVCQT</sequence>